<dbReference type="SMART" id="SM00175">
    <property type="entry name" value="RAB"/>
    <property type="match status" value="1"/>
</dbReference>
<evidence type="ECO:0000313" key="7">
    <source>
        <dbReference type="Proteomes" id="UP000694558"/>
    </source>
</evidence>
<keyword evidence="3" id="KW-0342">GTP-binding</keyword>
<dbReference type="GeneTree" id="ENSGT00940000156717"/>
<evidence type="ECO:0000256" key="1">
    <source>
        <dbReference type="ARBA" id="ARBA00006270"/>
    </source>
</evidence>
<dbReference type="SMART" id="SM00173">
    <property type="entry name" value="RAS"/>
    <property type="match status" value="1"/>
</dbReference>
<dbReference type="SMART" id="SM00174">
    <property type="entry name" value="RHO"/>
    <property type="match status" value="1"/>
</dbReference>
<dbReference type="GO" id="GO:0003924">
    <property type="term" value="F:GTPase activity"/>
    <property type="evidence" value="ECO:0007669"/>
    <property type="project" value="InterPro"/>
</dbReference>
<accession>A0A8D3BFU8</accession>
<dbReference type="SMART" id="SM00176">
    <property type="entry name" value="RAN"/>
    <property type="match status" value="1"/>
</dbReference>
<keyword evidence="2" id="KW-0547">Nucleotide-binding</keyword>
<reference evidence="6" key="1">
    <citation type="submission" date="2023-05" db="EMBL/GenBank/DDBJ databases">
        <title>High-quality long-read genome of Scophthalmus maximus.</title>
        <authorList>
            <person name="Lien S."/>
            <person name="Martinez P."/>
        </authorList>
    </citation>
    <scope>NUCLEOTIDE SEQUENCE [LARGE SCALE GENOMIC DNA]</scope>
</reference>
<protein>
    <recommendedName>
        <fullName evidence="8">Ras-related protein Rab-19-like</fullName>
    </recommendedName>
</protein>
<reference evidence="6" key="2">
    <citation type="submission" date="2025-08" db="UniProtKB">
        <authorList>
            <consortium name="Ensembl"/>
        </authorList>
    </citation>
    <scope>IDENTIFICATION</scope>
</reference>
<dbReference type="InterPro" id="IPR050209">
    <property type="entry name" value="Rab_GTPases_membrane_traffic"/>
</dbReference>
<comment type="similarity">
    <text evidence="1">Belongs to the small GTPase superfamily. Rab family.</text>
</comment>
<evidence type="ECO:0000313" key="6">
    <source>
        <dbReference type="Ensembl" id="ENSSMAP00000033545.1"/>
    </source>
</evidence>
<dbReference type="InterPro" id="IPR001806">
    <property type="entry name" value="Small_GTPase"/>
</dbReference>
<organism evidence="6 7">
    <name type="scientific">Scophthalmus maximus</name>
    <name type="common">Turbot</name>
    <name type="synonym">Psetta maxima</name>
    <dbReference type="NCBI Taxonomy" id="52904"/>
    <lineage>
        <taxon>Eukaryota</taxon>
        <taxon>Metazoa</taxon>
        <taxon>Chordata</taxon>
        <taxon>Craniata</taxon>
        <taxon>Vertebrata</taxon>
        <taxon>Euteleostomi</taxon>
        <taxon>Actinopterygii</taxon>
        <taxon>Neopterygii</taxon>
        <taxon>Teleostei</taxon>
        <taxon>Neoteleostei</taxon>
        <taxon>Acanthomorphata</taxon>
        <taxon>Carangaria</taxon>
        <taxon>Pleuronectiformes</taxon>
        <taxon>Pleuronectoidei</taxon>
        <taxon>Scophthalmidae</taxon>
        <taxon>Scophthalmus</taxon>
    </lineage>
</organism>
<evidence type="ECO:0000256" key="4">
    <source>
        <dbReference type="ARBA" id="ARBA00023288"/>
    </source>
</evidence>
<dbReference type="PANTHER" id="PTHR47979">
    <property type="entry name" value="DRAB11-RELATED"/>
    <property type="match status" value="1"/>
</dbReference>
<dbReference type="Ensembl" id="ENSSMAT00000033970.2">
    <property type="protein sequence ID" value="ENSSMAP00000033545.1"/>
    <property type="gene ID" value="ENSSMAG00000020521.2"/>
</dbReference>
<dbReference type="PROSITE" id="PS51421">
    <property type="entry name" value="RAS"/>
    <property type="match status" value="1"/>
</dbReference>
<dbReference type="Proteomes" id="UP000694558">
    <property type="component" value="Chromosome 2"/>
</dbReference>
<evidence type="ECO:0000256" key="5">
    <source>
        <dbReference type="SAM" id="MobiDB-lite"/>
    </source>
</evidence>
<gene>
    <name evidence="6" type="primary">LOC118290613</name>
</gene>
<evidence type="ECO:0000256" key="3">
    <source>
        <dbReference type="ARBA" id="ARBA00023134"/>
    </source>
</evidence>
<feature type="region of interest" description="Disordered" evidence="5">
    <location>
        <begin position="195"/>
        <end position="232"/>
    </location>
</feature>
<dbReference type="Gene3D" id="3.40.50.300">
    <property type="entry name" value="P-loop containing nucleotide triphosphate hydrolases"/>
    <property type="match status" value="1"/>
</dbReference>
<dbReference type="NCBIfam" id="TIGR00231">
    <property type="entry name" value="small_GTP"/>
    <property type="match status" value="1"/>
</dbReference>
<dbReference type="SUPFAM" id="SSF52540">
    <property type="entry name" value="P-loop containing nucleoside triphosphate hydrolases"/>
    <property type="match status" value="1"/>
</dbReference>
<evidence type="ECO:0008006" key="8">
    <source>
        <dbReference type="Google" id="ProtNLM"/>
    </source>
</evidence>
<dbReference type="FunFam" id="3.40.50.300:FF:001129">
    <property type="entry name" value="ras-related protein Rab-44 isoform X2"/>
    <property type="match status" value="1"/>
</dbReference>
<dbReference type="AlphaFoldDB" id="A0A8D3BFU8"/>
<keyword evidence="4" id="KW-0449">Lipoprotein</keyword>
<dbReference type="Pfam" id="PF00071">
    <property type="entry name" value="Ras"/>
    <property type="match status" value="1"/>
</dbReference>
<dbReference type="PRINTS" id="PR00449">
    <property type="entry name" value="RASTRNSFRMNG"/>
</dbReference>
<dbReference type="InterPro" id="IPR005225">
    <property type="entry name" value="Small_GTP-bd"/>
</dbReference>
<dbReference type="GO" id="GO:0005525">
    <property type="term" value="F:GTP binding"/>
    <property type="evidence" value="ECO:0007669"/>
    <property type="project" value="UniProtKB-KW"/>
</dbReference>
<dbReference type="InterPro" id="IPR027417">
    <property type="entry name" value="P-loop_NTPase"/>
</dbReference>
<evidence type="ECO:0000256" key="2">
    <source>
        <dbReference type="ARBA" id="ARBA00022741"/>
    </source>
</evidence>
<name>A0A8D3BFU8_SCOMX</name>
<proteinExistence type="inferred from homology"/>
<sequence length="232" mass="25571">MQTPGPEHDDSFDFLFKIILIGDSNVGKTCVVQNFKSGIFAERQQNTIGVDFTVRTVDIEGKKVKIQVWDTAGQERFRTITQSYYRSAHGAMIAYDTTRRSTFDSVTHWIKEVELYGATNVVLVLIGNKCDLEEQRQVQFEEACDLAKERGILAALETSAKVTSVRAHAVQCTECGSCSTLLSNLLCLGESERGRGLRDDGQRAALSQRPQCPAGGHDEYTSFSAPGRLPAG</sequence>
<dbReference type="PROSITE" id="PS51419">
    <property type="entry name" value="RAB"/>
    <property type="match status" value="1"/>
</dbReference>